<dbReference type="GO" id="GO:0031267">
    <property type="term" value="F:small GTPase binding"/>
    <property type="evidence" value="ECO:0007669"/>
    <property type="project" value="InterPro"/>
</dbReference>
<organism evidence="8 9">
    <name type="scientific">Paramecium primaurelia</name>
    <dbReference type="NCBI Taxonomy" id="5886"/>
    <lineage>
        <taxon>Eukaryota</taxon>
        <taxon>Sar</taxon>
        <taxon>Alveolata</taxon>
        <taxon>Ciliophora</taxon>
        <taxon>Intramacronucleata</taxon>
        <taxon>Oligohymenophorea</taxon>
        <taxon>Peniculida</taxon>
        <taxon>Parameciidae</taxon>
        <taxon>Paramecium</taxon>
    </lineage>
</organism>
<dbReference type="EMBL" id="CAJJDM010000077">
    <property type="protein sequence ID" value="CAD8085636.1"/>
    <property type="molecule type" value="Genomic_DNA"/>
</dbReference>
<evidence type="ECO:0000256" key="4">
    <source>
        <dbReference type="ARBA" id="ARBA00022989"/>
    </source>
</evidence>
<comment type="similarity">
    <text evidence="2 6">Belongs to the YIP1 family.</text>
</comment>
<dbReference type="GO" id="GO:0016192">
    <property type="term" value="P:vesicle-mediated transport"/>
    <property type="evidence" value="ECO:0007669"/>
    <property type="project" value="InterPro"/>
</dbReference>
<evidence type="ECO:0000313" key="8">
    <source>
        <dbReference type="EMBL" id="CAD8085636.1"/>
    </source>
</evidence>
<evidence type="ECO:0000256" key="2">
    <source>
        <dbReference type="ARBA" id="ARBA00010596"/>
    </source>
</evidence>
<dbReference type="OMA" id="PIWISVT"/>
<dbReference type="PANTHER" id="PTHR12822:SF2">
    <property type="entry name" value="PROTEIN YIPF"/>
    <property type="match status" value="1"/>
</dbReference>
<feature type="transmembrane region" description="Helical" evidence="6">
    <location>
        <begin position="181"/>
        <end position="200"/>
    </location>
</feature>
<evidence type="ECO:0000256" key="1">
    <source>
        <dbReference type="ARBA" id="ARBA00004141"/>
    </source>
</evidence>
<reference evidence="8" key="1">
    <citation type="submission" date="2021-01" db="EMBL/GenBank/DDBJ databases">
        <authorList>
            <consortium name="Genoscope - CEA"/>
            <person name="William W."/>
        </authorList>
    </citation>
    <scope>NUCLEOTIDE SEQUENCE</scope>
</reference>
<dbReference type="PANTHER" id="PTHR12822">
    <property type="entry name" value="PROTEIN YIPF"/>
    <property type="match status" value="1"/>
</dbReference>
<name>A0A8S1N6V5_PARPR</name>
<dbReference type="Pfam" id="PF04893">
    <property type="entry name" value="Yip1"/>
    <property type="match status" value="1"/>
</dbReference>
<keyword evidence="4 6" id="KW-1133">Transmembrane helix</keyword>
<protein>
    <recommendedName>
        <fullName evidence="6">Protein YIPF</fullName>
    </recommendedName>
</protein>
<dbReference type="AlphaFoldDB" id="A0A8S1N6V5"/>
<dbReference type="Proteomes" id="UP000688137">
    <property type="component" value="Unassembled WGS sequence"/>
</dbReference>
<evidence type="ECO:0000256" key="6">
    <source>
        <dbReference type="RuleBase" id="RU361264"/>
    </source>
</evidence>
<evidence type="ECO:0000259" key="7">
    <source>
        <dbReference type="Pfam" id="PF04893"/>
    </source>
</evidence>
<proteinExistence type="inferred from homology"/>
<feature type="transmembrane region" description="Helical" evidence="6">
    <location>
        <begin position="151"/>
        <end position="174"/>
    </location>
</feature>
<feature type="transmembrane region" description="Helical" evidence="6">
    <location>
        <begin position="84"/>
        <end position="105"/>
    </location>
</feature>
<dbReference type="InterPro" id="IPR039765">
    <property type="entry name" value="Yip5/YIPF1/YIPF2"/>
</dbReference>
<dbReference type="InterPro" id="IPR006977">
    <property type="entry name" value="Yip1_dom"/>
</dbReference>
<evidence type="ECO:0000313" key="9">
    <source>
        <dbReference type="Proteomes" id="UP000688137"/>
    </source>
</evidence>
<dbReference type="GO" id="GO:0000139">
    <property type="term" value="C:Golgi membrane"/>
    <property type="evidence" value="ECO:0007669"/>
    <property type="project" value="UniProtKB-SubCell"/>
</dbReference>
<feature type="domain" description="Yip1" evidence="7">
    <location>
        <begin position="69"/>
        <end position="219"/>
    </location>
</feature>
<evidence type="ECO:0000256" key="3">
    <source>
        <dbReference type="ARBA" id="ARBA00022692"/>
    </source>
</evidence>
<feature type="transmembrane region" description="Helical" evidence="6">
    <location>
        <begin position="117"/>
        <end position="145"/>
    </location>
</feature>
<comment type="subcellular location">
    <subcellularLocation>
        <location evidence="6">Golgi apparatus membrane</location>
        <topology evidence="6">Multi-pass membrane protein</topology>
    </subcellularLocation>
    <subcellularLocation>
        <location evidence="1">Membrane</location>
        <topology evidence="1">Multi-pass membrane protein</topology>
    </subcellularLocation>
</comment>
<keyword evidence="5 6" id="KW-0472">Membrane</keyword>
<comment type="caution">
    <text evidence="8">The sequence shown here is derived from an EMBL/GenBank/DDBJ whole genome shotgun (WGS) entry which is preliminary data.</text>
</comment>
<evidence type="ECO:0000256" key="5">
    <source>
        <dbReference type="ARBA" id="ARBA00023136"/>
    </source>
</evidence>
<keyword evidence="9" id="KW-1185">Reference proteome</keyword>
<gene>
    <name evidence="8" type="ORF">PPRIM_AZ9-3.1.T0740236</name>
</gene>
<accession>A0A8S1N6V5</accession>
<sequence>MQNFGSNNDLDEKGNVMTEQPKIKVKFEPKPKQSSCPICTVEYYQQFFDIEQRDVYMRIRCSLLSWKPEFYQCVGKNPDLWGPLWISTTIIFILFAGGNLSRFLLEENKKHFKYEYNYMYVAVFIVYAMAFIIPIILGIIMKYILKSELGVFDIVCMYGYSLSVYMFVLILCIIPYNEAQWFFLMCGLANSTIFLLVNLWDFMKKNKQTALIAIPIISFNVALILSFKFYFFRLIYAVDD</sequence>
<feature type="transmembrane region" description="Helical" evidence="6">
    <location>
        <begin position="212"/>
        <end position="231"/>
    </location>
</feature>
<keyword evidence="3 6" id="KW-0812">Transmembrane</keyword>